<keyword evidence="7" id="KW-0325">Glycoprotein</keyword>
<keyword evidence="9" id="KW-0547">Nucleotide-binding</keyword>
<dbReference type="KEGG" id="mbr:MONBRDRAFT_34315"/>
<feature type="compositionally biased region" description="Polar residues" evidence="10">
    <location>
        <begin position="664"/>
        <end position="675"/>
    </location>
</feature>
<dbReference type="PRINTS" id="PR00109">
    <property type="entry name" value="TYRKINASE"/>
</dbReference>
<dbReference type="PROSITE" id="PS00107">
    <property type="entry name" value="PROTEIN_KINASE_ATP"/>
    <property type="match status" value="1"/>
</dbReference>
<evidence type="ECO:0000256" key="3">
    <source>
        <dbReference type="ARBA" id="ARBA00022729"/>
    </source>
</evidence>
<dbReference type="SUPFAM" id="SSF50729">
    <property type="entry name" value="PH domain-like"/>
    <property type="match status" value="1"/>
</dbReference>
<dbReference type="PANTHER" id="PTHR24416:SF349">
    <property type="entry name" value="TYROSINE-PROTEIN KINASE RYK"/>
    <property type="match status" value="1"/>
</dbReference>
<dbReference type="InterPro" id="IPR011009">
    <property type="entry name" value="Kinase-like_dom_sf"/>
</dbReference>
<dbReference type="InterPro" id="IPR008266">
    <property type="entry name" value="Tyr_kinase_AS"/>
</dbReference>
<dbReference type="Proteomes" id="UP000001357">
    <property type="component" value="Unassembled WGS sequence"/>
</dbReference>
<dbReference type="PROSITE" id="PS00109">
    <property type="entry name" value="PROTEIN_KINASE_TYR"/>
    <property type="match status" value="1"/>
</dbReference>
<dbReference type="Gene3D" id="1.10.510.10">
    <property type="entry name" value="Transferase(Phosphotransferase) domain 1"/>
    <property type="match status" value="1"/>
</dbReference>
<evidence type="ECO:0000259" key="12">
    <source>
        <dbReference type="PROSITE" id="PS50011"/>
    </source>
</evidence>
<organism evidence="13 14">
    <name type="scientific">Monosiga brevicollis</name>
    <name type="common">Choanoflagellate</name>
    <dbReference type="NCBI Taxonomy" id="81824"/>
    <lineage>
        <taxon>Eukaryota</taxon>
        <taxon>Choanoflagellata</taxon>
        <taxon>Craspedida</taxon>
        <taxon>Salpingoecidae</taxon>
        <taxon>Monosiga</taxon>
    </lineage>
</organism>
<feature type="binding site" evidence="9">
    <location>
        <position position="383"/>
    </location>
    <ligand>
        <name>ATP</name>
        <dbReference type="ChEBI" id="CHEBI:30616"/>
    </ligand>
</feature>
<feature type="domain" description="Protein kinase" evidence="12">
    <location>
        <begin position="350"/>
        <end position="613"/>
    </location>
</feature>
<dbReference type="InterPro" id="IPR017441">
    <property type="entry name" value="Protein_kinase_ATP_BS"/>
</dbReference>
<keyword evidence="9" id="KW-0067">ATP-binding</keyword>
<dbReference type="InterPro" id="IPR006020">
    <property type="entry name" value="PTB/PI_dom"/>
</dbReference>
<dbReference type="EMBL" id="CH991575">
    <property type="protein sequence ID" value="EDQ85288.1"/>
    <property type="molecule type" value="Genomic_DNA"/>
</dbReference>
<evidence type="ECO:0000256" key="1">
    <source>
        <dbReference type="ARBA" id="ARBA00004167"/>
    </source>
</evidence>
<dbReference type="GO" id="GO:0004713">
    <property type="term" value="F:protein tyrosine kinase activity"/>
    <property type="evidence" value="ECO:0000318"/>
    <property type="project" value="GO_Central"/>
</dbReference>
<keyword evidence="2" id="KW-0812">Transmembrane</keyword>
<proteinExistence type="predicted"/>
<dbReference type="eggNOG" id="KOG1026">
    <property type="taxonomic scope" value="Eukaryota"/>
</dbReference>
<feature type="region of interest" description="Disordered" evidence="10">
    <location>
        <begin position="653"/>
        <end position="725"/>
    </location>
</feature>
<keyword evidence="14" id="KW-1185">Reference proteome</keyword>
<evidence type="ECO:0000259" key="11">
    <source>
        <dbReference type="PROSITE" id="PS01179"/>
    </source>
</evidence>
<reference evidence="13 14" key="1">
    <citation type="journal article" date="2008" name="Nature">
        <title>The genome of the choanoflagellate Monosiga brevicollis and the origin of metazoans.</title>
        <authorList>
            <consortium name="JGI Sequencing"/>
            <person name="King N."/>
            <person name="Westbrook M.J."/>
            <person name="Young S.L."/>
            <person name="Kuo A."/>
            <person name="Abedin M."/>
            <person name="Chapman J."/>
            <person name="Fairclough S."/>
            <person name="Hellsten U."/>
            <person name="Isogai Y."/>
            <person name="Letunic I."/>
            <person name="Marr M."/>
            <person name="Pincus D."/>
            <person name="Putnam N."/>
            <person name="Rokas A."/>
            <person name="Wright K.J."/>
            <person name="Zuzow R."/>
            <person name="Dirks W."/>
            <person name="Good M."/>
            <person name="Goodstein D."/>
            <person name="Lemons D."/>
            <person name="Li W."/>
            <person name="Lyons J.B."/>
            <person name="Morris A."/>
            <person name="Nichols S."/>
            <person name="Richter D.J."/>
            <person name="Salamov A."/>
            <person name="Bork P."/>
            <person name="Lim W.A."/>
            <person name="Manning G."/>
            <person name="Miller W.T."/>
            <person name="McGinnis W."/>
            <person name="Shapiro H."/>
            <person name="Tjian R."/>
            <person name="Grigoriev I.V."/>
            <person name="Rokhsar D."/>
        </authorList>
    </citation>
    <scope>NUCLEOTIDE SEQUENCE [LARGE SCALE GENOMIC DNA]</scope>
    <source>
        <strain evidence="14">MX1 / ATCC 50154</strain>
    </source>
</reference>
<feature type="domain" description="PID" evidence="11">
    <location>
        <begin position="196"/>
        <end position="323"/>
    </location>
</feature>
<dbReference type="Gene3D" id="3.30.200.20">
    <property type="entry name" value="Phosphorylase Kinase, domain 1"/>
    <property type="match status" value="1"/>
</dbReference>
<dbReference type="CDD" id="cd13161">
    <property type="entry name" value="PTB_TK_HMTK"/>
    <property type="match status" value="1"/>
</dbReference>
<dbReference type="InterPro" id="IPR011993">
    <property type="entry name" value="PH-like_dom_sf"/>
</dbReference>
<evidence type="ECO:0000256" key="5">
    <source>
        <dbReference type="ARBA" id="ARBA00023136"/>
    </source>
</evidence>
<protein>
    <submittedName>
        <fullName evidence="13">Uncharacterized protein</fullName>
    </submittedName>
</protein>
<gene>
    <name evidence="13" type="ORF">MONBRDRAFT_34315</name>
</gene>
<keyword evidence="3" id="KW-0732">Signal</keyword>
<evidence type="ECO:0000313" key="13">
    <source>
        <dbReference type="EMBL" id="EDQ85288.1"/>
    </source>
</evidence>
<dbReference type="InterPro" id="IPR000719">
    <property type="entry name" value="Prot_kinase_dom"/>
</dbReference>
<dbReference type="CDD" id="cd00192">
    <property type="entry name" value="PTKc"/>
    <property type="match status" value="1"/>
</dbReference>
<evidence type="ECO:0000256" key="8">
    <source>
        <dbReference type="ARBA" id="ARBA00051243"/>
    </source>
</evidence>
<evidence type="ECO:0000256" key="7">
    <source>
        <dbReference type="ARBA" id="ARBA00023180"/>
    </source>
</evidence>
<comment type="catalytic activity">
    <reaction evidence="8">
        <text>L-tyrosyl-[protein] + ATP = O-phospho-L-tyrosyl-[protein] + ADP + H(+)</text>
        <dbReference type="Rhea" id="RHEA:10596"/>
        <dbReference type="Rhea" id="RHEA-COMP:10136"/>
        <dbReference type="Rhea" id="RHEA-COMP:20101"/>
        <dbReference type="ChEBI" id="CHEBI:15378"/>
        <dbReference type="ChEBI" id="CHEBI:30616"/>
        <dbReference type="ChEBI" id="CHEBI:46858"/>
        <dbReference type="ChEBI" id="CHEBI:61978"/>
        <dbReference type="ChEBI" id="CHEBI:456216"/>
        <dbReference type="EC" id="2.7.10.1"/>
    </reaction>
</comment>
<sequence>MTSIKKSIERTGSVSGEDMLNSIKVKLRSEMEGNLGEVPQFMLKAEFVTIRPALLAHKDESRTMSEVLRDTILDERLRAKRNKSKPEKMLVAVTPDYVALVSRENGQVLQRIARHYVEEVCIDTKLQPPSLAFCHHNKRLGIDYINVFDVKSKYADPFELAIEETRSYNRSHRESKISTAALGLPERLIGTELGTFLGSRPVSKKTGNAACEAAVMALRRKNKNRNKGLLATIAVHSDSISYAETMSDDILFEGHIKDVTFVTVLDEGQPEEIFAFIESDDRLDTITCHLFLCEKGYADKICTFVSRALQQMRELQERKADDPFFPDTINMAPEPVTGLLGAAQVPRDDLSALKVLGAGQFGTVYMATLAQDDADEDQTVAVKMLRTESSNADADEFRYECEVMVQLQHTNVVKLVGVCFEHRPWLCVLEIMPYGDLRKVLQTCASKNLHLTLVERLNFIKQTLAGMEYIASQGFVHMDLAARNVLLGENNLTKIADFGIAHKVDPQTQKFRLTGHLRLAVRWMAPETLGGKRIYFSEKTDVYSFGVFMWEVFESGELPFGHLKSRAARDEIRAGLILSQPDDCPDDVFDFMLQAWHKEPEQRPSFSTFHDAISNIYAQELDKGPPRDVGAELNALLTQNMRRMSTKASVVRRKSGTRRISESAVKQRQFSSDLSTMREEDEEGEQSLAEQGMGFGVPDEDGDDAKVTRRNSPRHRTVSSSSATVEAAASAFSSNQLVRRESQDLDLSLFEQVDA</sequence>
<evidence type="ECO:0000256" key="2">
    <source>
        <dbReference type="ARBA" id="ARBA00022692"/>
    </source>
</evidence>
<feature type="compositionally biased region" description="Basic residues" evidence="10">
    <location>
        <begin position="708"/>
        <end position="717"/>
    </location>
</feature>
<dbReference type="InParanoid" id="A9VAW7"/>
<dbReference type="Gene3D" id="2.30.29.30">
    <property type="entry name" value="Pleckstrin-homology domain (PH domain)/Phosphotyrosine-binding domain (PTB)"/>
    <property type="match status" value="1"/>
</dbReference>
<dbReference type="SUPFAM" id="SSF56112">
    <property type="entry name" value="Protein kinase-like (PK-like)"/>
    <property type="match status" value="1"/>
</dbReference>
<evidence type="ECO:0000313" key="14">
    <source>
        <dbReference type="Proteomes" id="UP000001357"/>
    </source>
</evidence>
<keyword evidence="5" id="KW-0472">Membrane</keyword>
<keyword evidence="6" id="KW-0675">Receptor</keyword>
<name>A9VAW7_MONBE</name>
<accession>A9VAW7</accession>
<dbReference type="RefSeq" id="XP_001749909.1">
    <property type="nucleotide sequence ID" value="XM_001749857.1"/>
</dbReference>
<evidence type="ECO:0000256" key="9">
    <source>
        <dbReference type="PROSITE-ProRule" id="PRU10141"/>
    </source>
</evidence>
<dbReference type="GO" id="GO:0005524">
    <property type="term" value="F:ATP binding"/>
    <property type="evidence" value="ECO:0007669"/>
    <property type="project" value="UniProtKB-UniRule"/>
</dbReference>
<evidence type="ECO:0000256" key="6">
    <source>
        <dbReference type="ARBA" id="ARBA00023170"/>
    </source>
</evidence>
<evidence type="ECO:0000256" key="10">
    <source>
        <dbReference type="SAM" id="MobiDB-lite"/>
    </source>
</evidence>
<keyword evidence="4" id="KW-1133">Transmembrane helix</keyword>
<dbReference type="PROSITE" id="PS50011">
    <property type="entry name" value="PROTEIN_KINASE_DOM"/>
    <property type="match status" value="1"/>
</dbReference>
<dbReference type="AlphaFoldDB" id="A9VAW7"/>
<dbReference type="GO" id="GO:0004714">
    <property type="term" value="F:transmembrane receptor protein tyrosine kinase activity"/>
    <property type="evidence" value="ECO:0007669"/>
    <property type="project" value="UniProtKB-EC"/>
</dbReference>
<evidence type="ECO:0000256" key="4">
    <source>
        <dbReference type="ARBA" id="ARBA00022989"/>
    </source>
</evidence>
<dbReference type="Pfam" id="PF07714">
    <property type="entry name" value="PK_Tyr_Ser-Thr"/>
    <property type="match status" value="1"/>
</dbReference>
<dbReference type="GO" id="GO:0005886">
    <property type="term" value="C:plasma membrane"/>
    <property type="evidence" value="ECO:0000318"/>
    <property type="project" value="GO_Central"/>
</dbReference>
<dbReference type="InterPro" id="IPR050122">
    <property type="entry name" value="RTK"/>
</dbReference>
<dbReference type="STRING" id="81824.A9VAW7"/>
<dbReference type="PANTHER" id="PTHR24416">
    <property type="entry name" value="TYROSINE-PROTEIN KINASE RECEPTOR"/>
    <property type="match status" value="1"/>
</dbReference>
<comment type="subcellular location">
    <subcellularLocation>
        <location evidence="1">Membrane</location>
        <topology evidence="1">Single-pass membrane protein</topology>
    </subcellularLocation>
</comment>
<dbReference type="InterPro" id="IPR001245">
    <property type="entry name" value="Ser-Thr/Tyr_kinase_cat_dom"/>
</dbReference>
<dbReference type="OMA" id="TINMAPE"/>
<dbReference type="PROSITE" id="PS01179">
    <property type="entry name" value="PID"/>
    <property type="match status" value="1"/>
</dbReference>
<dbReference type="Pfam" id="PF00640">
    <property type="entry name" value="PID"/>
    <property type="match status" value="1"/>
</dbReference>
<dbReference type="GeneID" id="5895177"/>